<sequence length="79" mass="9057">MMDSNSYVSVAEADAERMERRWIVVELAGRKIDQRDQPAWLITEVCLSDDMNADIAKLMKMNVGDTIIDYSGDTFERII</sequence>
<accession>A0AC61NQP2</accession>
<keyword evidence="2" id="KW-1185">Reference proteome</keyword>
<dbReference type="Proteomes" id="UP000826964">
    <property type="component" value="Segment"/>
</dbReference>
<dbReference type="EMBL" id="MZ398241">
    <property type="protein sequence ID" value="QYC96733.1"/>
    <property type="molecule type" value="Genomic_DNA"/>
</dbReference>
<organism evidence="1 2">
    <name type="scientific">Stenotrophomonas phage BUCT626</name>
    <dbReference type="NCBI Taxonomy" id="2860376"/>
    <lineage>
        <taxon>Viruses</taxon>
        <taxon>Duplodnaviria</taxon>
        <taxon>Heunggongvirae</taxon>
        <taxon>Uroviricota</taxon>
        <taxon>Caudoviricetes</taxon>
        <taxon>Beaumontvirinae</taxon>
        <taxon>Bixiavirus</taxon>
        <taxon>Bixiavirus BUCT626</taxon>
    </lineage>
</organism>
<reference evidence="1" key="1">
    <citation type="submission" date="2021-06" db="EMBL/GenBank/DDBJ databases">
        <authorList>
            <person name="Tian F."/>
            <person name="Li J."/>
            <person name="Li F."/>
            <person name="Tong Y."/>
        </authorList>
    </citation>
    <scope>NUCLEOTIDE SEQUENCE</scope>
</reference>
<name>A0AC61NQP2_9CAUD</name>
<protein>
    <submittedName>
        <fullName evidence="1">Uncharacterized protein</fullName>
    </submittedName>
</protein>
<proteinExistence type="predicted"/>
<evidence type="ECO:0000313" key="2">
    <source>
        <dbReference type="Proteomes" id="UP000826964"/>
    </source>
</evidence>
<evidence type="ECO:0000313" key="1">
    <source>
        <dbReference type="EMBL" id="QYC96733.1"/>
    </source>
</evidence>